<keyword evidence="4" id="KW-1185">Reference proteome</keyword>
<dbReference type="InParanoid" id="A0A0C2X8Z4"/>
<feature type="region of interest" description="Disordered" evidence="1">
    <location>
        <begin position="1"/>
        <end position="28"/>
    </location>
</feature>
<dbReference type="PANTHER" id="PTHR37848">
    <property type="entry name" value="EXPRESSED PROTEIN"/>
    <property type="match status" value="1"/>
</dbReference>
<evidence type="ECO:0000256" key="2">
    <source>
        <dbReference type="SAM" id="Phobius"/>
    </source>
</evidence>
<keyword evidence="2" id="KW-0472">Membrane</keyword>
<keyword evidence="2" id="KW-1133">Transmembrane helix</keyword>
<keyword evidence="2" id="KW-0812">Transmembrane</keyword>
<evidence type="ECO:0000313" key="4">
    <source>
        <dbReference type="Proteomes" id="UP000054549"/>
    </source>
</evidence>
<dbReference type="AlphaFoldDB" id="A0A0C2X8Z4"/>
<protein>
    <submittedName>
        <fullName evidence="3">Uncharacterized protein</fullName>
    </submittedName>
</protein>
<evidence type="ECO:0000313" key="3">
    <source>
        <dbReference type="EMBL" id="KIL70857.1"/>
    </source>
</evidence>
<dbReference type="EMBL" id="KN818223">
    <property type="protein sequence ID" value="KIL70857.1"/>
    <property type="molecule type" value="Genomic_DNA"/>
</dbReference>
<accession>A0A0C2X8Z4</accession>
<gene>
    <name evidence="3" type="ORF">M378DRAFT_95580</name>
</gene>
<dbReference type="HOGENOM" id="CLU_034128_1_0_1"/>
<proteinExistence type="predicted"/>
<dbReference type="PANTHER" id="PTHR37848:SF1">
    <property type="entry name" value="SUN DOMAIN-CONTAINING PROTEIN"/>
    <property type="match status" value="1"/>
</dbReference>
<feature type="transmembrane region" description="Helical" evidence="2">
    <location>
        <begin position="299"/>
        <end position="316"/>
    </location>
</feature>
<name>A0A0C2X8Z4_AMAMK</name>
<dbReference type="Proteomes" id="UP000054549">
    <property type="component" value="Unassembled WGS sequence"/>
</dbReference>
<evidence type="ECO:0000256" key="1">
    <source>
        <dbReference type="SAM" id="MobiDB-lite"/>
    </source>
</evidence>
<reference evidence="3 4" key="1">
    <citation type="submission" date="2014-04" db="EMBL/GenBank/DDBJ databases">
        <title>Evolutionary Origins and Diversification of the Mycorrhizal Mutualists.</title>
        <authorList>
            <consortium name="DOE Joint Genome Institute"/>
            <consortium name="Mycorrhizal Genomics Consortium"/>
            <person name="Kohler A."/>
            <person name="Kuo A."/>
            <person name="Nagy L.G."/>
            <person name="Floudas D."/>
            <person name="Copeland A."/>
            <person name="Barry K.W."/>
            <person name="Cichocki N."/>
            <person name="Veneault-Fourrey C."/>
            <person name="LaButti K."/>
            <person name="Lindquist E.A."/>
            <person name="Lipzen A."/>
            <person name="Lundell T."/>
            <person name="Morin E."/>
            <person name="Murat C."/>
            <person name="Riley R."/>
            <person name="Ohm R."/>
            <person name="Sun H."/>
            <person name="Tunlid A."/>
            <person name="Henrissat B."/>
            <person name="Grigoriev I.V."/>
            <person name="Hibbett D.S."/>
            <person name="Martin F."/>
        </authorList>
    </citation>
    <scope>NUCLEOTIDE SEQUENCE [LARGE SCALE GENOMIC DNA]</scope>
    <source>
        <strain evidence="3 4">Koide BX008</strain>
    </source>
</reference>
<sequence length="401" mass="46056">MILNKDFLPDNAGPSSSEPPPPFTDIDESSHLLIDITPLELEPPPQFAPYDAEFFTTGNGDIVSHDAHLNTDGEALYRFLLSQSLQAPYYQLHCRGTHTESRPRFVNRTNSDGSTRQDTEFDTVPITDFDFYIDIYPSPPTSSTSLNDSCGPVHWSVSDSEPAYRGHMVQEIELPLGGGKRKATWSESREYAKRCSERVTRGSPPWVSRDNTSQSVALRSSKSLRQWADEYCASSKHLKEFVYEKVLYGWDIKQLEEAVRTIISTTSYDESIEVSFNIKNSKVYVRPHNDLSRMLSNKWLKFLCIIFLIYPFIWLFRRFYSGGRWEVCGGAYSFKREVTEDGPETIGRERKLIGVREGEWFRKWEGVIRRSVLRRYVSSTPVTLSSDEEDHRSLVGYLDGY</sequence>
<dbReference type="OrthoDB" id="203796at2759"/>
<organism evidence="3 4">
    <name type="scientific">Amanita muscaria (strain Koide BX008)</name>
    <dbReference type="NCBI Taxonomy" id="946122"/>
    <lineage>
        <taxon>Eukaryota</taxon>
        <taxon>Fungi</taxon>
        <taxon>Dikarya</taxon>
        <taxon>Basidiomycota</taxon>
        <taxon>Agaricomycotina</taxon>
        <taxon>Agaricomycetes</taxon>
        <taxon>Agaricomycetidae</taxon>
        <taxon>Agaricales</taxon>
        <taxon>Pluteineae</taxon>
        <taxon>Amanitaceae</taxon>
        <taxon>Amanita</taxon>
    </lineage>
</organism>